<organism evidence="7 8">
    <name type="scientific">Hevea brasiliensis</name>
    <name type="common">Para rubber tree</name>
    <name type="synonym">Siphonia brasiliensis</name>
    <dbReference type="NCBI Taxonomy" id="3981"/>
    <lineage>
        <taxon>Eukaryota</taxon>
        <taxon>Viridiplantae</taxon>
        <taxon>Streptophyta</taxon>
        <taxon>Embryophyta</taxon>
        <taxon>Tracheophyta</taxon>
        <taxon>Spermatophyta</taxon>
        <taxon>Magnoliopsida</taxon>
        <taxon>eudicotyledons</taxon>
        <taxon>Gunneridae</taxon>
        <taxon>Pentapetalae</taxon>
        <taxon>rosids</taxon>
        <taxon>fabids</taxon>
        <taxon>Malpighiales</taxon>
        <taxon>Euphorbiaceae</taxon>
        <taxon>Crotonoideae</taxon>
        <taxon>Micrandreae</taxon>
        <taxon>Hevea</taxon>
    </lineage>
</organism>
<evidence type="ECO:0000259" key="6">
    <source>
        <dbReference type="Pfam" id="PF25512"/>
    </source>
</evidence>
<keyword evidence="2" id="KW-0863">Zinc-finger</keyword>
<reference evidence="7 8" key="1">
    <citation type="journal article" date="2020" name="Mol. Plant">
        <title>The Chromosome-Based Rubber Tree Genome Provides New Insights into Spurge Genome Evolution and Rubber Biosynthesis.</title>
        <authorList>
            <person name="Liu J."/>
            <person name="Shi C."/>
            <person name="Shi C.C."/>
            <person name="Li W."/>
            <person name="Zhang Q.J."/>
            <person name="Zhang Y."/>
            <person name="Li K."/>
            <person name="Lu H.F."/>
            <person name="Shi C."/>
            <person name="Zhu S.T."/>
            <person name="Xiao Z.Y."/>
            <person name="Nan H."/>
            <person name="Yue Y."/>
            <person name="Zhu X.G."/>
            <person name="Wu Y."/>
            <person name="Hong X.N."/>
            <person name="Fan G.Y."/>
            <person name="Tong Y."/>
            <person name="Zhang D."/>
            <person name="Mao C.L."/>
            <person name="Liu Y.L."/>
            <person name="Hao S.J."/>
            <person name="Liu W.Q."/>
            <person name="Lv M.Q."/>
            <person name="Zhang H.B."/>
            <person name="Liu Y."/>
            <person name="Hu-Tang G.R."/>
            <person name="Wang J.P."/>
            <person name="Wang J.H."/>
            <person name="Sun Y.H."/>
            <person name="Ni S.B."/>
            <person name="Chen W.B."/>
            <person name="Zhang X.C."/>
            <person name="Jiao Y.N."/>
            <person name="Eichler E.E."/>
            <person name="Li G.H."/>
            <person name="Liu X."/>
            <person name="Gao L.Z."/>
        </authorList>
    </citation>
    <scope>NUCLEOTIDE SEQUENCE [LARGE SCALE GENOMIC DNA]</scope>
    <source>
        <strain evidence="8">cv. GT1</strain>
        <tissue evidence="7">Leaf</tissue>
    </source>
</reference>
<evidence type="ECO:0000256" key="2">
    <source>
        <dbReference type="ARBA" id="ARBA00022771"/>
    </source>
</evidence>
<evidence type="ECO:0000313" key="8">
    <source>
        <dbReference type="Proteomes" id="UP000467840"/>
    </source>
</evidence>
<keyword evidence="5" id="KW-0040">ANK repeat</keyword>
<keyword evidence="3" id="KW-0862">Zinc</keyword>
<evidence type="ECO:0000256" key="1">
    <source>
        <dbReference type="ARBA" id="ARBA00022723"/>
    </source>
</evidence>
<dbReference type="SUPFAM" id="SSF48403">
    <property type="entry name" value="Ankyrin repeat"/>
    <property type="match status" value="1"/>
</dbReference>
<dbReference type="SMART" id="SM00248">
    <property type="entry name" value="ANK"/>
    <property type="match status" value="1"/>
</dbReference>
<dbReference type="Pfam" id="PF25512">
    <property type="entry name" value="zf-CCCH_AtC3H23"/>
    <property type="match status" value="1"/>
</dbReference>
<feature type="domain" description="AtC3H23-like CCCH zinc finger" evidence="6">
    <location>
        <begin position="173"/>
        <end position="201"/>
    </location>
</feature>
<dbReference type="PANTHER" id="PTHR14493">
    <property type="entry name" value="UNKEMPT FAMILY MEMBER"/>
    <property type="match status" value="1"/>
</dbReference>
<dbReference type="PROSITE" id="PS50297">
    <property type="entry name" value="ANK_REP_REGION"/>
    <property type="match status" value="1"/>
</dbReference>
<dbReference type="AlphaFoldDB" id="A0A6A6KHJ5"/>
<dbReference type="Pfam" id="PF00023">
    <property type="entry name" value="Ank"/>
    <property type="match status" value="1"/>
</dbReference>
<evidence type="ECO:0000256" key="3">
    <source>
        <dbReference type="ARBA" id="ARBA00022833"/>
    </source>
</evidence>
<dbReference type="InterPro" id="IPR057444">
    <property type="entry name" value="Znf-CCCH_AtC3H23-like"/>
</dbReference>
<dbReference type="InterPro" id="IPR045234">
    <property type="entry name" value="Unkempt-like"/>
</dbReference>
<dbReference type="InterPro" id="IPR036770">
    <property type="entry name" value="Ankyrin_rpt-contain_sf"/>
</dbReference>
<dbReference type="Gene3D" id="1.25.40.20">
    <property type="entry name" value="Ankyrin repeat-containing domain"/>
    <property type="match status" value="1"/>
</dbReference>
<dbReference type="EMBL" id="JAAGAX010000017">
    <property type="protein sequence ID" value="KAF2287378.1"/>
    <property type="molecule type" value="Genomic_DNA"/>
</dbReference>
<dbReference type="PANTHER" id="PTHR14493:SF91">
    <property type="entry name" value="C3H1-TYPE DOMAIN-CONTAINING PROTEIN"/>
    <property type="match status" value="1"/>
</dbReference>
<dbReference type="GO" id="GO:0008270">
    <property type="term" value="F:zinc ion binding"/>
    <property type="evidence" value="ECO:0007669"/>
    <property type="project" value="UniProtKB-KW"/>
</dbReference>
<name>A0A6A6KHJ5_HEVBR</name>
<gene>
    <name evidence="7" type="ORF">GH714_039782</name>
</gene>
<evidence type="ECO:0000256" key="5">
    <source>
        <dbReference type="PROSITE-ProRule" id="PRU00023"/>
    </source>
</evidence>
<evidence type="ECO:0000256" key="4">
    <source>
        <dbReference type="ARBA" id="ARBA00023125"/>
    </source>
</evidence>
<dbReference type="InterPro" id="IPR002110">
    <property type="entry name" value="Ankyrin_rpt"/>
</dbReference>
<keyword evidence="1" id="KW-0479">Metal-binding</keyword>
<feature type="repeat" description="ANK" evidence="5">
    <location>
        <begin position="58"/>
        <end position="93"/>
    </location>
</feature>
<comment type="caution">
    <text evidence="7">The sequence shown here is derived from an EMBL/GenBank/DDBJ whole genome shotgun (WGS) entry which is preliminary data.</text>
</comment>
<proteinExistence type="predicted"/>
<dbReference type="PROSITE" id="PS50088">
    <property type="entry name" value="ANK_REPEAT"/>
    <property type="match status" value="1"/>
</dbReference>
<sequence>MPTVHLERNIYAADNDVEGFKRSVCAESEIREVGLCVDVLKLILSLPEVDVNFSCGPDKRTALHCAASGGSVNAIDAVKLLFLAGADPNSTDANGHRPVDVIVAFPIFPHLNIALEKLLKMMVLRSLLIFFLSSILSPVACKPNDVRVSSAKKEYPVRLPVPDIKNSIYAMDEFRMFSFKIQPCCRAHSHDWTECPFVHRECSQKRPKDVPLQLCAMSRSQERGL</sequence>
<keyword evidence="4" id="KW-0238">DNA-binding</keyword>
<accession>A0A6A6KHJ5</accession>
<keyword evidence="8" id="KW-1185">Reference proteome</keyword>
<dbReference type="Proteomes" id="UP000467840">
    <property type="component" value="Chromosome 3"/>
</dbReference>
<dbReference type="GO" id="GO:0003677">
    <property type="term" value="F:DNA binding"/>
    <property type="evidence" value="ECO:0007669"/>
    <property type="project" value="UniProtKB-KW"/>
</dbReference>
<protein>
    <recommendedName>
        <fullName evidence="6">AtC3H23-like CCCH zinc finger domain-containing protein</fullName>
    </recommendedName>
</protein>
<evidence type="ECO:0000313" key="7">
    <source>
        <dbReference type="EMBL" id="KAF2287378.1"/>
    </source>
</evidence>